<proteinExistence type="predicted"/>
<feature type="region of interest" description="Disordered" evidence="1">
    <location>
        <begin position="101"/>
        <end position="155"/>
    </location>
</feature>
<protein>
    <submittedName>
        <fullName evidence="3">Uncharacterized protein</fullName>
    </submittedName>
</protein>
<sequence length="297" mass="33328">MGKETTKKIQRKLKQRKNFTVISMTILSLFLMGYLSYTYISSDNLSPLVNDKSTSSLLDDSNANVIKHGGNSKQEIELNSIKVEEQISTIRNGMNLVNSKHSMTSQHINTKPTAVQAPNDYNNGYAEDKDNIESNNKNSNSPNKGENKNNRNNDKYDINAYKNAAFDAAANYKEIINTSRVVLFMKSSDSQSNEIKKLLLNSYEILPEIAIVDLDRHVQGALLHDYIAKKKILTNQLGYHKDDQLEVPFLVINGVSFVTSSNKNFHKLHNEGLLLQKLKNLAGDSVMISKKDSPSNS</sequence>
<dbReference type="PROSITE" id="PS51354">
    <property type="entry name" value="GLUTAREDOXIN_2"/>
    <property type="match status" value="1"/>
</dbReference>
<organism evidence="3 4">
    <name type="scientific">Tetrapisispora phaffii (strain ATCC 24235 / CBS 4417 / NBRC 1672 / NRRL Y-8282 / UCD 70-5)</name>
    <name type="common">Yeast</name>
    <name type="synonym">Fabospora phaffii</name>
    <dbReference type="NCBI Taxonomy" id="1071381"/>
    <lineage>
        <taxon>Eukaryota</taxon>
        <taxon>Fungi</taxon>
        <taxon>Dikarya</taxon>
        <taxon>Ascomycota</taxon>
        <taxon>Saccharomycotina</taxon>
        <taxon>Saccharomycetes</taxon>
        <taxon>Saccharomycetales</taxon>
        <taxon>Saccharomycetaceae</taxon>
        <taxon>Tetrapisispora</taxon>
    </lineage>
</organism>
<feature type="compositionally biased region" description="Polar residues" evidence="1">
    <location>
        <begin position="101"/>
        <end position="113"/>
    </location>
</feature>
<evidence type="ECO:0000256" key="2">
    <source>
        <dbReference type="SAM" id="Phobius"/>
    </source>
</evidence>
<dbReference type="Proteomes" id="UP000005666">
    <property type="component" value="Chromosome 7"/>
</dbReference>
<feature type="compositionally biased region" description="Basic and acidic residues" evidence="1">
    <location>
        <begin position="145"/>
        <end position="155"/>
    </location>
</feature>
<keyword evidence="2" id="KW-0812">Transmembrane</keyword>
<feature type="transmembrane region" description="Helical" evidence="2">
    <location>
        <begin position="21"/>
        <end position="40"/>
    </location>
</feature>
<dbReference type="eggNOG" id="KOG1752">
    <property type="taxonomic scope" value="Eukaryota"/>
</dbReference>
<dbReference type="GeneID" id="11535673"/>
<dbReference type="InterPro" id="IPR036249">
    <property type="entry name" value="Thioredoxin-like_sf"/>
</dbReference>
<dbReference type="HOGENOM" id="CLU_066481_0_0_1"/>
<keyword evidence="2" id="KW-0472">Membrane</keyword>
<reference evidence="3 4" key="1">
    <citation type="journal article" date="2011" name="Proc. Natl. Acad. Sci. U.S.A.">
        <title>Evolutionary erosion of yeast sex chromosomes by mating-type switching accidents.</title>
        <authorList>
            <person name="Gordon J.L."/>
            <person name="Armisen D."/>
            <person name="Proux-Wera E."/>
            <person name="Oheigeartaigh S.S."/>
            <person name="Byrne K.P."/>
            <person name="Wolfe K.H."/>
        </authorList>
    </citation>
    <scope>NUCLEOTIDE SEQUENCE [LARGE SCALE GENOMIC DNA]</scope>
    <source>
        <strain evidence="4">ATCC 24235 / CBS 4417 / NBRC 1672 / NRRL Y-8282 / UCD 70-5</strain>
    </source>
</reference>
<gene>
    <name evidence="3" type="primary">TPHA0G01590</name>
    <name evidence="3" type="ordered locus">TPHA_0G01590</name>
</gene>
<feature type="compositionally biased region" description="Low complexity" evidence="1">
    <location>
        <begin position="133"/>
        <end position="144"/>
    </location>
</feature>
<name>G8BVR7_TETPH</name>
<keyword evidence="4" id="KW-1185">Reference proteome</keyword>
<dbReference type="SUPFAM" id="SSF52833">
    <property type="entry name" value="Thioredoxin-like"/>
    <property type="match status" value="1"/>
</dbReference>
<dbReference type="OrthoDB" id="4035655at2759"/>
<dbReference type="KEGG" id="tpf:TPHA_0G01590"/>
<evidence type="ECO:0000256" key="1">
    <source>
        <dbReference type="SAM" id="MobiDB-lite"/>
    </source>
</evidence>
<dbReference type="AlphaFoldDB" id="G8BVR7"/>
<keyword evidence="2" id="KW-1133">Transmembrane helix</keyword>
<dbReference type="STRING" id="1071381.G8BVR7"/>
<dbReference type="RefSeq" id="XP_003686429.1">
    <property type="nucleotide sequence ID" value="XM_003686381.1"/>
</dbReference>
<evidence type="ECO:0000313" key="3">
    <source>
        <dbReference type="EMBL" id="CCE63995.1"/>
    </source>
</evidence>
<dbReference type="EMBL" id="HE612862">
    <property type="protein sequence ID" value="CCE63995.1"/>
    <property type="molecule type" value="Genomic_DNA"/>
</dbReference>
<accession>G8BVR7</accession>
<evidence type="ECO:0000313" key="4">
    <source>
        <dbReference type="Proteomes" id="UP000005666"/>
    </source>
</evidence>
<dbReference type="Gene3D" id="3.40.30.10">
    <property type="entry name" value="Glutaredoxin"/>
    <property type="match status" value="1"/>
</dbReference>